<proteinExistence type="predicted"/>
<protein>
    <submittedName>
        <fullName evidence="1">Serine protease</fullName>
    </submittedName>
</protein>
<sequence length="198" mass="21483">MPTAYTTDPVYDQAFVVHSGGPLPFMLMGTAVQWNADYAVTVKHIPYLPGAVYQGQADVQFFRHKADRVPQWRAYAPGETLTAVGFNSLYVPIKGEGHALPAMVRLNAQEGAVMYGTHDGATAKGMSGGPVFAADGKAVGINVAYLTRGDLAGLKRQDLANEPRVSIFLPYAEISREWQRYLAQSQPLQAPTTKLASR</sequence>
<dbReference type="RefSeq" id="WP_158156251.1">
    <property type="nucleotide sequence ID" value="NZ_CP056030.1"/>
</dbReference>
<reference evidence="1 2" key="1">
    <citation type="submission" date="2020-06" db="EMBL/GenBank/DDBJ databases">
        <title>Pseudomonas eucalypticola sp. nov., an endophyte of Eucalyptus dunnii leaves with biocontrol ability of eucalyptus leaf blight.</title>
        <authorList>
            <person name="Liu Y."/>
            <person name="Song Z."/>
            <person name="Zeng H."/>
            <person name="Lu M."/>
            <person name="Wang X."/>
            <person name="Lian X."/>
            <person name="Zhang Q."/>
        </authorList>
    </citation>
    <scope>NUCLEOTIDE SEQUENCE [LARGE SCALE GENOMIC DNA]</scope>
    <source>
        <strain evidence="1 2">NP-1</strain>
    </source>
</reference>
<evidence type="ECO:0000313" key="1">
    <source>
        <dbReference type="EMBL" id="QKZ05359.1"/>
    </source>
</evidence>
<dbReference type="InterPro" id="IPR009003">
    <property type="entry name" value="Peptidase_S1_PA"/>
</dbReference>
<dbReference type="InterPro" id="IPR043504">
    <property type="entry name" value="Peptidase_S1_PA_chymotrypsin"/>
</dbReference>
<gene>
    <name evidence="1" type="ORF">HWQ56_16795</name>
</gene>
<dbReference type="Gene3D" id="2.40.10.10">
    <property type="entry name" value="Trypsin-like serine proteases"/>
    <property type="match status" value="1"/>
</dbReference>
<dbReference type="SUPFAM" id="SSF50494">
    <property type="entry name" value="Trypsin-like serine proteases"/>
    <property type="match status" value="1"/>
</dbReference>
<dbReference type="Proteomes" id="UP000509568">
    <property type="component" value="Chromosome"/>
</dbReference>
<accession>A0A7D5D7L1</accession>
<dbReference type="EMBL" id="CP056030">
    <property type="protein sequence ID" value="QKZ05359.1"/>
    <property type="molecule type" value="Genomic_DNA"/>
</dbReference>
<dbReference type="GO" id="GO:0008233">
    <property type="term" value="F:peptidase activity"/>
    <property type="evidence" value="ECO:0007669"/>
    <property type="project" value="UniProtKB-KW"/>
</dbReference>
<dbReference type="GO" id="GO:0006508">
    <property type="term" value="P:proteolysis"/>
    <property type="evidence" value="ECO:0007669"/>
    <property type="project" value="UniProtKB-KW"/>
</dbReference>
<dbReference type="KEGG" id="pez:HWQ56_16795"/>
<keyword evidence="1" id="KW-0645">Protease</keyword>
<dbReference type="AlphaFoldDB" id="A0A7D5D7L1"/>
<keyword evidence="1" id="KW-0378">Hydrolase</keyword>
<evidence type="ECO:0000313" key="2">
    <source>
        <dbReference type="Proteomes" id="UP000509568"/>
    </source>
</evidence>
<keyword evidence="2" id="KW-1185">Reference proteome</keyword>
<name>A0A7D5D7L1_9PSED</name>
<organism evidence="1 2">
    <name type="scientific">Pseudomonas eucalypticola</name>
    <dbReference type="NCBI Taxonomy" id="2599595"/>
    <lineage>
        <taxon>Bacteria</taxon>
        <taxon>Pseudomonadati</taxon>
        <taxon>Pseudomonadota</taxon>
        <taxon>Gammaproteobacteria</taxon>
        <taxon>Pseudomonadales</taxon>
        <taxon>Pseudomonadaceae</taxon>
        <taxon>Pseudomonas</taxon>
    </lineage>
</organism>